<dbReference type="AlphaFoldDB" id="A0A1G2P021"/>
<dbReference type="Proteomes" id="UP000177269">
    <property type="component" value="Unassembled WGS sequence"/>
</dbReference>
<sequence>MKTLGKIFGSEGRVRIMRLFLFNSGRNFDLALVAKRSNVDKSFARREVDALEEIHLLTKKFLQKPNKEFIGKKKKNRSAGKKRKLLCWTLNPRFSYLNELQSLLVNTTLFSEDEIVRRLAGTGKIRLIIMAGVFIQNWDSRVDLFIIGDKINKKKLTSAIRRMESEIGRELQYACLDTQDFKYRMSIYDKLVRDVLDYPHKVALDRVGVKLGFD</sequence>
<dbReference type="EMBL" id="MHSK01000028">
    <property type="protein sequence ID" value="OHA41670.1"/>
    <property type="molecule type" value="Genomic_DNA"/>
</dbReference>
<evidence type="ECO:0000313" key="2">
    <source>
        <dbReference type="Proteomes" id="UP000177269"/>
    </source>
</evidence>
<proteinExistence type="predicted"/>
<organism evidence="1 2">
    <name type="scientific">Candidatus Taylorbacteria bacterium RIFCSPLOWO2_12_FULL_43_20</name>
    <dbReference type="NCBI Taxonomy" id="1802332"/>
    <lineage>
        <taxon>Bacteria</taxon>
        <taxon>Candidatus Tayloriibacteriota</taxon>
    </lineage>
</organism>
<accession>A0A1G2P021</accession>
<evidence type="ECO:0008006" key="3">
    <source>
        <dbReference type="Google" id="ProtNLM"/>
    </source>
</evidence>
<gene>
    <name evidence="1" type="ORF">A3G52_04360</name>
</gene>
<evidence type="ECO:0000313" key="1">
    <source>
        <dbReference type="EMBL" id="OHA41670.1"/>
    </source>
</evidence>
<reference evidence="1 2" key="1">
    <citation type="journal article" date="2016" name="Nat. Commun.">
        <title>Thousands of microbial genomes shed light on interconnected biogeochemical processes in an aquifer system.</title>
        <authorList>
            <person name="Anantharaman K."/>
            <person name="Brown C.T."/>
            <person name="Hug L.A."/>
            <person name="Sharon I."/>
            <person name="Castelle C.J."/>
            <person name="Probst A.J."/>
            <person name="Thomas B.C."/>
            <person name="Singh A."/>
            <person name="Wilkins M.J."/>
            <person name="Karaoz U."/>
            <person name="Brodie E.L."/>
            <person name="Williams K.H."/>
            <person name="Hubbard S.S."/>
            <person name="Banfield J.F."/>
        </authorList>
    </citation>
    <scope>NUCLEOTIDE SEQUENCE [LARGE SCALE GENOMIC DNA]</scope>
</reference>
<comment type="caution">
    <text evidence="1">The sequence shown here is derived from an EMBL/GenBank/DDBJ whole genome shotgun (WGS) entry which is preliminary data.</text>
</comment>
<name>A0A1G2P021_9BACT</name>
<protein>
    <recommendedName>
        <fullName evidence="3">Transcriptional regulator</fullName>
    </recommendedName>
</protein>